<dbReference type="InterPro" id="IPR007310">
    <property type="entry name" value="Aerobactin_biosyn_IucA/IucC_N"/>
</dbReference>
<dbReference type="InterPro" id="IPR022770">
    <property type="entry name" value="IucA/IucC-like_C"/>
</dbReference>
<comment type="caution">
    <text evidence="3">The sequence shown here is derived from an EMBL/GenBank/DDBJ whole genome shotgun (WGS) entry which is preliminary data.</text>
</comment>
<feature type="domain" description="Aerobactin siderophore biosynthesis IucA/IucC N-terminal" evidence="1">
    <location>
        <begin position="200"/>
        <end position="425"/>
    </location>
</feature>
<gene>
    <name evidence="3" type="ORF">INT47_006852</name>
</gene>
<reference evidence="3" key="1">
    <citation type="submission" date="2020-12" db="EMBL/GenBank/DDBJ databases">
        <title>Metabolic potential, ecology and presence of endohyphal bacteria is reflected in genomic diversity of Mucoromycotina.</title>
        <authorList>
            <person name="Muszewska A."/>
            <person name="Okrasinska A."/>
            <person name="Steczkiewicz K."/>
            <person name="Drgas O."/>
            <person name="Orlowska M."/>
            <person name="Perlinska-Lenart U."/>
            <person name="Aleksandrzak-Piekarczyk T."/>
            <person name="Szatraj K."/>
            <person name="Zielenkiewicz U."/>
            <person name="Pilsyk S."/>
            <person name="Malc E."/>
            <person name="Mieczkowski P."/>
            <person name="Kruszewska J.S."/>
            <person name="Biernat P."/>
            <person name="Pawlowska J."/>
        </authorList>
    </citation>
    <scope>NUCLEOTIDE SEQUENCE</scope>
    <source>
        <strain evidence="3">WA0000017839</strain>
    </source>
</reference>
<accession>A0A8H7RAH7</accession>
<dbReference type="InterPro" id="IPR037455">
    <property type="entry name" value="LucA/IucC-like"/>
</dbReference>
<name>A0A8H7RAH7_9FUNG</name>
<dbReference type="GO" id="GO:0019290">
    <property type="term" value="P:siderophore biosynthetic process"/>
    <property type="evidence" value="ECO:0007669"/>
    <property type="project" value="InterPro"/>
</dbReference>
<feature type="domain" description="Aerobactin siderophore biosynthesis IucA/IucC-like C-terminal" evidence="2">
    <location>
        <begin position="453"/>
        <end position="576"/>
    </location>
</feature>
<dbReference type="AlphaFoldDB" id="A0A8H7RAH7"/>
<dbReference type="EMBL" id="JAEPRD010000025">
    <property type="protein sequence ID" value="KAG2207377.1"/>
    <property type="molecule type" value="Genomic_DNA"/>
</dbReference>
<sequence length="627" mass="70223">MPVPSSEHTNQHYASFATTSRLVACLTSESLVPAYFVPSKEDVILGLCLLLRPNSVKEGDIPTTVTLDDVLAVVPLRGLPIIDNTQMARFNGIACPRIDLVDGLDMLPHIYSIDIEAKPSSNSVTEQTKKTLTTVLQTQSKFELVDSYDAVQMWDRLATDLNVNGKLKEQIGQELGSSILFQKYTYDNPKELPGLQSGTIAWEQSVVEGHATHPMHKARKSFPPMPALYPGSYDLDHPRVRLVGIPRGSATVRGEYEELSKGLIDALLAAGGGNVQELRNKYNNHVFIAIHELQLPNVEQKFDDLVIFPAQHCVPVEALASLRSVARPDILPGLSVKLCLGVKISSALRTVTPFTTYFGPGFSYDVVPKLTYDHDILVVERELGTVSYAIEDSDISKHCSSVVREAIEYSPEYKDDLFIPCGALVEKIQRPDTDQTNLLNVWDLDTEEKRVNFLTSYVDLSLRSFLPPCLENGVAFEAHGQNTLARFDRKTGELKGFVIRDFGGVKVHRPTLLKSTGCELDVMPDSCVVADTLDEVAKLLYHTLFHCQYQRLIRVLGLHYNGVGWEIVRNRMSELIPKDHVMWPMFMAHDKVPGKCLVRMKIDELYRDYIYRPVPNMINFKPQEVGI</sequence>
<protein>
    <submittedName>
        <fullName evidence="3">Uncharacterized protein</fullName>
    </submittedName>
</protein>
<dbReference type="PANTHER" id="PTHR34384">
    <property type="entry name" value="L-2,3-DIAMINOPROPANOATE--CITRATE LIGASE"/>
    <property type="match status" value="1"/>
</dbReference>
<dbReference type="Proteomes" id="UP000603453">
    <property type="component" value="Unassembled WGS sequence"/>
</dbReference>
<organism evidence="3 4">
    <name type="scientific">Mucor saturninus</name>
    <dbReference type="NCBI Taxonomy" id="64648"/>
    <lineage>
        <taxon>Eukaryota</taxon>
        <taxon>Fungi</taxon>
        <taxon>Fungi incertae sedis</taxon>
        <taxon>Mucoromycota</taxon>
        <taxon>Mucoromycotina</taxon>
        <taxon>Mucoromycetes</taxon>
        <taxon>Mucorales</taxon>
        <taxon>Mucorineae</taxon>
        <taxon>Mucoraceae</taxon>
        <taxon>Mucor</taxon>
    </lineage>
</organism>
<dbReference type="Pfam" id="PF06276">
    <property type="entry name" value="FhuF"/>
    <property type="match status" value="1"/>
</dbReference>
<dbReference type="Gene3D" id="1.10.510.40">
    <property type="match status" value="1"/>
</dbReference>
<proteinExistence type="predicted"/>
<evidence type="ECO:0000313" key="3">
    <source>
        <dbReference type="EMBL" id="KAG2207377.1"/>
    </source>
</evidence>
<evidence type="ECO:0000259" key="2">
    <source>
        <dbReference type="Pfam" id="PF06276"/>
    </source>
</evidence>
<evidence type="ECO:0000259" key="1">
    <source>
        <dbReference type="Pfam" id="PF04183"/>
    </source>
</evidence>
<dbReference type="OrthoDB" id="2117718at2759"/>
<dbReference type="Pfam" id="PF04183">
    <property type="entry name" value="IucA_IucC"/>
    <property type="match status" value="1"/>
</dbReference>
<dbReference type="PANTHER" id="PTHR34384:SF5">
    <property type="entry name" value="L-2,3-DIAMINOPROPANOATE--CITRATE LIGASE"/>
    <property type="match status" value="1"/>
</dbReference>
<evidence type="ECO:0000313" key="4">
    <source>
        <dbReference type="Proteomes" id="UP000603453"/>
    </source>
</evidence>
<dbReference type="GO" id="GO:0016881">
    <property type="term" value="F:acid-amino acid ligase activity"/>
    <property type="evidence" value="ECO:0007669"/>
    <property type="project" value="UniProtKB-ARBA"/>
</dbReference>
<keyword evidence="4" id="KW-1185">Reference proteome</keyword>